<protein>
    <submittedName>
        <fullName evidence="2">Uncharacterized protein</fullName>
    </submittedName>
</protein>
<name>A0AA88SZF0_CHASR</name>
<accession>A0AA88SZF0</accession>
<evidence type="ECO:0000313" key="3">
    <source>
        <dbReference type="Proteomes" id="UP001187415"/>
    </source>
</evidence>
<evidence type="ECO:0000313" key="2">
    <source>
        <dbReference type="EMBL" id="KAK2856629.1"/>
    </source>
</evidence>
<dbReference type="AlphaFoldDB" id="A0AA88SZF0"/>
<feature type="compositionally biased region" description="Gly residues" evidence="1">
    <location>
        <begin position="55"/>
        <end position="67"/>
    </location>
</feature>
<reference evidence="2" key="1">
    <citation type="submission" date="2023-07" db="EMBL/GenBank/DDBJ databases">
        <title>Chromosome-level Genome Assembly of Striped Snakehead (Channa striata).</title>
        <authorList>
            <person name="Liu H."/>
        </authorList>
    </citation>
    <scope>NUCLEOTIDE SEQUENCE</scope>
    <source>
        <strain evidence="2">Gz</strain>
        <tissue evidence="2">Muscle</tissue>
    </source>
</reference>
<proteinExistence type="predicted"/>
<evidence type="ECO:0000256" key="1">
    <source>
        <dbReference type="SAM" id="MobiDB-lite"/>
    </source>
</evidence>
<gene>
    <name evidence="2" type="ORF">Q5P01_005364</name>
</gene>
<keyword evidence="3" id="KW-1185">Reference proteome</keyword>
<sequence length="82" mass="8213">MSDMMLTHPTFTLSALRGLSICFGSSGRALGLSSECQFDLMAPRPSGGPAAVSGVKGGPGSGGGGSGDGKKMFKMKVTCCHT</sequence>
<organism evidence="2 3">
    <name type="scientific">Channa striata</name>
    <name type="common">Snakehead murrel</name>
    <name type="synonym">Ophicephalus striatus</name>
    <dbReference type="NCBI Taxonomy" id="64152"/>
    <lineage>
        <taxon>Eukaryota</taxon>
        <taxon>Metazoa</taxon>
        <taxon>Chordata</taxon>
        <taxon>Craniata</taxon>
        <taxon>Vertebrata</taxon>
        <taxon>Euteleostomi</taxon>
        <taxon>Actinopterygii</taxon>
        <taxon>Neopterygii</taxon>
        <taxon>Teleostei</taxon>
        <taxon>Neoteleostei</taxon>
        <taxon>Acanthomorphata</taxon>
        <taxon>Anabantaria</taxon>
        <taxon>Anabantiformes</taxon>
        <taxon>Channoidei</taxon>
        <taxon>Channidae</taxon>
        <taxon>Channa</taxon>
    </lineage>
</organism>
<feature type="region of interest" description="Disordered" evidence="1">
    <location>
        <begin position="47"/>
        <end position="69"/>
    </location>
</feature>
<comment type="caution">
    <text evidence="2">The sequence shown here is derived from an EMBL/GenBank/DDBJ whole genome shotgun (WGS) entry which is preliminary data.</text>
</comment>
<dbReference type="EMBL" id="JAUPFM010000003">
    <property type="protein sequence ID" value="KAK2856629.1"/>
    <property type="molecule type" value="Genomic_DNA"/>
</dbReference>
<dbReference type="Proteomes" id="UP001187415">
    <property type="component" value="Unassembled WGS sequence"/>
</dbReference>